<feature type="domain" description="DUF4116" evidence="1">
    <location>
        <begin position="325"/>
        <end position="366"/>
    </location>
</feature>
<reference evidence="2 3" key="1">
    <citation type="journal article" date="2018" name="BMC Genomics">
        <title>The genome of Naegleria lovaniensis, the basis for a comparative approach to unravel pathogenicity factors of the human pathogenic amoeba N. fowleri.</title>
        <authorList>
            <person name="Liechti N."/>
            <person name="Schurch N."/>
            <person name="Bruggmann R."/>
            <person name="Wittwer M."/>
        </authorList>
    </citation>
    <scope>NUCLEOTIDE SEQUENCE [LARGE SCALE GENOMIC DNA]</scope>
    <source>
        <strain evidence="2 3">ATCC 30569</strain>
    </source>
</reference>
<comment type="caution">
    <text evidence="2">The sequence shown here is derived from an EMBL/GenBank/DDBJ whole genome shotgun (WGS) entry which is preliminary data.</text>
</comment>
<feature type="domain" description="DUF4116" evidence="1">
    <location>
        <begin position="192"/>
        <end position="218"/>
    </location>
</feature>
<sequence>MTQKILARPENGVVVVILISFLQCGRLHEAPREVELLKKKFSLQQLGKKKWLENRELEYSKSFPVEFMNDMKFVLSHIKKYGHGLAYASTCFKEDRDFVLKAVQYQGLELQFANVNMHKDQEIILASLNRNPYGFRFASNELLKNKEFVLNTVRKNGHALLYVDDVFLQDREIILAAVQQNGEALRYNQALELKDDREIIFEAIKQTKKAFQWISTSLLRNTHFMLQALKFVGAEIYIFDYSNKEIMLKAVQDLGFLLEFSSDELKKDRDIILTAVRKAIKLGCKNVLEYASQEVATDKEFVLKALKFNSLEVIESLNSNFKAEKEIILEAVKNDGRSLFYASKELQKDPELDMEALKCNGYVLEYQARIEHCYFGAYLGITER</sequence>
<proteinExistence type="predicted"/>
<accession>A0AA88GX27</accession>
<evidence type="ECO:0000259" key="1">
    <source>
        <dbReference type="Pfam" id="PF13475"/>
    </source>
</evidence>
<protein>
    <recommendedName>
        <fullName evidence="1">DUF4116 domain-containing protein</fullName>
    </recommendedName>
</protein>
<keyword evidence="3" id="KW-1185">Reference proteome</keyword>
<evidence type="ECO:0000313" key="3">
    <source>
        <dbReference type="Proteomes" id="UP000816034"/>
    </source>
</evidence>
<evidence type="ECO:0000313" key="2">
    <source>
        <dbReference type="EMBL" id="KAG2387274.1"/>
    </source>
</evidence>
<gene>
    <name evidence="2" type="ORF">C9374_001606</name>
</gene>
<name>A0AA88GX27_NAELO</name>
<dbReference type="AlphaFoldDB" id="A0AA88GX27"/>
<dbReference type="EMBL" id="PYSW02000013">
    <property type="protein sequence ID" value="KAG2387274.1"/>
    <property type="molecule type" value="Genomic_DNA"/>
</dbReference>
<dbReference type="Proteomes" id="UP000816034">
    <property type="component" value="Unassembled WGS sequence"/>
</dbReference>
<feature type="domain" description="DUF4116" evidence="1">
    <location>
        <begin position="95"/>
        <end position="142"/>
    </location>
</feature>
<dbReference type="GeneID" id="68094062"/>
<organism evidence="2 3">
    <name type="scientific">Naegleria lovaniensis</name>
    <name type="common">Amoeba</name>
    <dbReference type="NCBI Taxonomy" id="51637"/>
    <lineage>
        <taxon>Eukaryota</taxon>
        <taxon>Discoba</taxon>
        <taxon>Heterolobosea</taxon>
        <taxon>Tetramitia</taxon>
        <taxon>Eutetramitia</taxon>
        <taxon>Vahlkampfiidae</taxon>
        <taxon>Naegleria</taxon>
    </lineage>
</organism>
<feature type="domain" description="DUF4116" evidence="1">
    <location>
        <begin position="243"/>
        <end position="294"/>
    </location>
</feature>
<dbReference type="InterPro" id="IPR025197">
    <property type="entry name" value="DUF4116"/>
</dbReference>
<dbReference type="Pfam" id="PF13475">
    <property type="entry name" value="DUF4116"/>
    <property type="match status" value="5"/>
</dbReference>
<dbReference type="RefSeq" id="XP_044551266.1">
    <property type="nucleotide sequence ID" value="XM_044690932.1"/>
</dbReference>
<feature type="domain" description="DUF4116" evidence="1">
    <location>
        <begin position="145"/>
        <end position="187"/>
    </location>
</feature>